<feature type="coiled-coil region" evidence="1">
    <location>
        <begin position="320"/>
        <end position="347"/>
    </location>
</feature>
<accession>A0A8J9U9Z3</accession>
<dbReference type="InterPro" id="IPR005135">
    <property type="entry name" value="Endo/exonuclease/phosphatase"/>
</dbReference>
<dbReference type="CDD" id="cd09076">
    <property type="entry name" value="L1-EN"/>
    <property type="match status" value="1"/>
</dbReference>
<evidence type="ECO:0000313" key="3">
    <source>
        <dbReference type="EMBL" id="CAH0716463.1"/>
    </source>
</evidence>
<dbReference type="EMBL" id="OV170231">
    <property type="protein sequence ID" value="CAH0716463.1"/>
    <property type="molecule type" value="Genomic_DNA"/>
</dbReference>
<name>A0A8J9U9Z3_9NEOP</name>
<dbReference type="SUPFAM" id="SSF56219">
    <property type="entry name" value="DNase I-like"/>
    <property type="match status" value="1"/>
</dbReference>
<dbReference type="Pfam" id="PF03372">
    <property type="entry name" value="Exo_endo_phos"/>
    <property type="match status" value="1"/>
</dbReference>
<gene>
    <name evidence="3" type="ORF">BINO364_LOCUS3227</name>
</gene>
<dbReference type="Gene3D" id="3.60.10.10">
    <property type="entry name" value="Endonuclease/exonuclease/phosphatase"/>
    <property type="match status" value="1"/>
</dbReference>
<dbReference type="OrthoDB" id="410104at2759"/>
<organism evidence="3 4">
    <name type="scientific">Brenthis ino</name>
    <name type="common">lesser marbled fritillary</name>
    <dbReference type="NCBI Taxonomy" id="405034"/>
    <lineage>
        <taxon>Eukaryota</taxon>
        <taxon>Metazoa</taxon>
        <taxon>Ecdysozoa</taxon>
        <taxon>Arthropoda</taxon>
        <taxon>Hexapoda</taxon>
        <taxon>Insecta</taxon>
        <taxon>Pterygota</taxon>
        <taxon>Neoptera</taxon>
        <taxon>Endopterygota</taxon>
        <taxon>Lepidoptera</taxon>
        <taxon>Glossata</taxon>
        <taxon>Ditrysia</taxon>
        <taxon>Papilionoidea</taxon>
        <taxon>Nymphalidae</taxon>
        <taxon>Heliconiinae</taxon>
        <taxon>Argynnini</taxon>
        <taxon>Brenthis</taxon>
    </lineage>
</organism>
<evidence type="ECO:0000256" key="1">
    <source>
        <dbReference type="SAM" id="Coils"/>
    </source>
</evidence>
<dbReference type="PANTHER" id="PTHR19446">
    <property type="entry name" value="REVERSE TRANSCRIPTASES"/>
    <property type="match status" value="1"/>
</dbReference>
<keyword evidence="4" id="KW-1185">Reference proteome</keyword>
<evidence type="ECO:0000313" key="4">
    <source>
        <dbReference type="Proteomes" id="UP000838878"/>
    </source>
</evidence>
<evidence type="ECO:0000259" key="2">
    <source>
        <dbReference type="Pfam" id="PF03372"/>
    </source>
</evidence>
<reference evidence="3" key="1">
    <citation type="submission" date="2021-12" db="EMBL/GenBank/DDBJ databases">
        <authorList>
            <person name="Martin H S."/>
        </authorList>
    </citation>
    <scope>NUCLEOTIDE SEQUENCE</scope>
</reference>
<dbReference type="GO" id="GO:0003824">
    <property type="term" value="F:catalytic activity"/>
    <property type="evidence" value="ECO:0007669"/>
    <property type="project" value="InterPro"/>
</dbReference>
<keyword evidence="1" id="KW-0175">Coiled coil</keyword>
<proteinExistence type="predicted"/>
<sequence>MYPSDRHIFGFHKIRLHYLSRTNKQSTFNDTTKTNTPPPSRLVPVGDFDQSLPAQLTRKNNTSIKTKPKSKLYIATLNCLTLRTEERLTELELALSNIKWDVLGLSEVRRLGESIEDRKEYILYYKGETKGNYGVGFMIKKHLERNIEEFKGISDRIAVLNLNLPSYKNKWSIIQIYAPTEQYEESAKDLFYEQLTSVLQQSHKNLMLIGDFNGRIGSQQTGEENAIGKFGFGRRSNNGKRMINMALENNIAFMNSFFNKNTKKKWTWLSPDGSYRNEIDYIATNNRKAFYDVSVIKQLNFNTNHRMVRATIIGSEPKKARNKFNTIKNLSRHLNETKNEIDENYEKGINEIYGPLYTQLAKPKTSNTENETKTLIEERRQLLNNKKDKNNLRAITEVSKKISKSINKDRAKRRLDVLNTHIKKTGGVKKALKELVESKQWITNIKNKAGKQETMRRTMIQIATDFYRTLYAAEPNAQNPTTILEDDEIDDIPVFMQSEIKKAVDSLKSDKSPGRDQITNEMIKTSINTPENLRKLTEIYNTILRTESIPSQWKKSTIILLHKKGDRDNIENYRPISLLSNIYKVFSKLILNRLTRIMDEQQPIEQAGFRAGFSTIDHIH</sequence>
<feature type="non-terminal residue" evidence="3">
    <location>
        <position position="620"/>
    </location>
</feature>
<protein>
    <recommendedName>
        <fullName evidence="2">Endonuclease/exonuclease/phosphatase domain-containing protein</fullName>
    </recommendedName>
</protein>
<dbReference type="InterPro" id="IPR036691">
    <property type="entry name" value="Endo/exonu/phosph_ase_sf"/>
</dbReference>
<dbReference type="AlphaFoldDB" id="A0A8J9U9Z3"/>
<feature type="domain" description="Endonuclease/exonuclease/phosphatase" evidence="2">
    <location>
        <begin position="75"/>
        <end position="290"/>
    </location>
</feature>
<dbReference type="Proteomes" id="UP000838878">
    <property type="component" value="Chromosome 11"/>
</dbReference>